<feature type="signal peptide" evidence="5">
    <location>
        <begin position="1"/>
        <end position="26"/>
    </location>
</feature>
<feature type="region of interest" description="Disordered" evidence="4">
    <location>
        <begin position="228"/>
        <end position="260"/>
    </location>
</feature>
<accession>A0A6L2ZWX1</accession>
<dbReference type="SUPFAM" id="SSF51445">
    <property type="entry name" value="(Trans)glycosidases"/>
    <property type="match status" value="1"/>
</dbReference>
<evidence type="ECO:0000256" key="1">
    <source>
        <dbReference type="ARBA" id="ARBA00010646"/>
    </source>
</evidence>
<comment type="similarity">
    <text evidence="1">Belongs to the glycosyl hydrolase 25 family.</text>
</comment>
<dbReference type="InterPro" id="IPR018077">
    <property type="entry name" value="Glyco_hydro_fam25_subgr"/>
</dbReference>
<evidence type="ECO:0000313" key="7">
    <source>
        <dbReference type="EMBL" id="GFO52318.1"/>
    </source>
</evidence>
<dbReference type="AlphaFoldDB" id="A0A6L2ZWX1"/>
<dbReference type="Proteomes" id="UP000504756">
    <property type="component" value="Unassembled WGS sequence"/>
</dbReference>
<keyword evidence="3" id="KW-0326">Glycosidase</keyword>
<evidence type="ECO:0000256" key="5">
    <source>
        <dbReference type="SAM" id="SignalP"/>
    </source>
</evidence>
<evidence type="ECO:0000313" key="8">
    <source>
        <dbReference type="Proteomes" id="UP000504756"/>
    </source>
</evidence>
<dbReference type="SMART" id="SM00257">
    <property type="entry name" value="LysM"/>
    <property type="match status" value="2"/>
</dbReference>
<dbReference type="InterPro" id="IPR002053">
    <property type="entry name" value="Glyco_hydro_25"/>
</dbReference>
<dbReference type="InterPro" id="IPR017853">
    <property type="entry name" value="GH"/>
</dbReference>
<dbReference type="Pfam" id="PF01476">
    <property type="entry name" value="LysM"/>
    <property type="match status" value="2"/>
</dbReference>
<dbReference type="GO" id="GO:0008932">
    <property type="term" value="F:lytic endotransglycosylase activity"/>
    <property type="evidence" value="ECO:0007669"/>
    <property type="project" value="TreeGrafter"/>
</dbReference>
<dbReference type="GO" id="GO:0016998">
    <property type="term" value="P:cell wall macromolecule catabolic process"/>
    <property type="evidence" value="ECO:0007669"/>
    <property type="project" value="InterPro"/>
</dbReference>
<dbReference type="InterPro" id="IPR018392">
    <property type="entry name" value="LysM"/>
</dbReference>
<dbReference type="SUPFAM" id="SSF54106">
    <property type="entry name" value="LysM domain"/>
    <property type="match status" value="2"/>
</dbReference>
<dbReference type="PROSITE" id="PS51782">
    <property type="entry name" value="LYSM"/>
    <property type="match status" value="2"/>
</dbReference>
<dbReference type="CDD" id="cd00118">
    <property type="entry name" value="LysM"/>
    <property type="match status" value="2"/>
</dbReference>
<dbReference type="GO" id="GO:0003796">
    <property type="term" value="F:lysozyme activity"/>
    <property type="evidence" value="ECO:0007669"/>
    <property type="project" value="InterPro"/>
</dbReference>
<sequence length="355" mass="38500">MKKIIKATTIVILTLTSFGATSQAFAAVGDQGVDWSKYNGYQGNFGYASDEFSIAQIGGTYGGYYVDQLTYNSQVQNTLAQGKRAHTYIWYQVGGSIELSKGVLDRYLPQIATPKGSIVALDYESGASGSKQANTDAILYGMRRVKEAGYTPMYYSYKPYTIANVDYKRIIKEFPGSLWIAEYPNYEVTPTPNWNVFPSMDDIGIFQFTSTYVAGGLDGNIDLTGITDNGYDGKVPDPAPTPTPTPEPTPTPSPSNKTHIVQYGDTLSSIAYSWGTSWQELARQNALSNPNLIYAGQSISYSGGSNAATGGTYTVQYGDNLSVIALRLGTTVQHLVSSNGIQNPNLIYAGQTLNY</sequence>
<feature type="domain" description="LysM" evidence="6">
    <location>
        <begin position="257"/>
        <end position="301"/>
    </location>
</feature>
<dbReference type="GO" id="GO:0009253">
    <property type="term" value="P:peptidoglycan catabolic process"/>
    <property type="evidence" value="ECO:0007669"/>
    <property type="project" value="InterPro"/>
</dbReference>
<dbReference type="Gene3D" id="3.20.20.80">
    <property type="entry name" value="Glycosidases"/>
    <property type="match status" value="1"/>
</dbReference>
<evidence type="ECO:0000256" key="2">
    <source>
        <dbReference type="ARBA" id="ARBA00022801"/>
    </source>
</evidence>
<evidence type="ECO:0000256" key="4">
    <source>
        <dbReference type="SAM" id="MobiDB-lite"/>
    </source>
</evidence>
<feature type="domain" description="LysM" evidence="6">
    <location>
        <begin position="311"/>
        <end position="355"/>
    </location>
</feature>
<dbReference type="Pfam" id="PF01183">
    <property type="entry name" value="Glyco_hydro_25"/>
    <property type="match status" value="1"/>
</dbReference>
<proteinExistence type="inferred from homology"/>
<dbReference type="PANTHER" id="PTHR33734:SF22">
    <property type="entry name" value="MEMBRANE-BOUND LYTIC MUREIN TRANSGLYCOSYLASE D"/>
    <property type="match status" value="1"/>
</dbReference>
<evidence type="ECO:0000259" key="6">
    <source>
        <dbReference type="PROSITE" id="PS51782"/>
    </source>
</evidence>
<dbReference type="EMBL" id="BLXU01000009">
    <property type="protein sequence ID" value="GFO52318.1"/>
    <property type="molecule type" value="Genomic_DNA"/>
</dbReference>
<protein>
    <submittedName>
        <fullName evidence="7">1,4-beta-N-acetylmuramidase</fullName>
    </submittedName>
</protein>
<evidence type="ECO:0000256" key="3">
    <source>
        <dbReference type="ARBA" id="ARBA00023295"/>
    </source>
</evidence>
<dbReference type="PANTHER" id="PTHR33734">
    <property type="entry name" value="LYSM DOMAIN-CONTAINING GPI-ANCHORED PROTEIN 2"/>
    <property type="match status" value="1"/>
</dbReference>
<comment type="caution">
    <text evidence="7">The sequence shown here is derived from an EMBL/GenBank/DDBJ whole genome shotgun (WGS) entry which is preliminary data.</text>
</comment>
<keyword evidence="2" id="KW-0378">Hydrolase</keyword>
<feature type="compositionally biased region" description="Pro residues" evidence="4">
    <location>
        <begin position="237"/>
        <end position="253"/>
    </location>
</feature>
<organism evidence="7 8">
    <name type="scientific">Lactococcus garvieae</name>
    <dbReference type="NCBI Taxonomy" id="1363"/>
    <lineage>
        <taxon>Bacteria</taxon>
        <taxon>Bacillati</taxon>
        <taxon>Bacillota</taxon>
        <taxon>Bacilli</taxon>
        <taxon>Lactobacillales</taxon>
        <taxon>Streptococcaceae</taxon>
        <taxon>Lactococcus</taxon>
    </lineage>
</organism>
<name>A0A6L2ZWX1_9LACT</name>
<dbReference type="RefSeq" id="WP_176490518.1">
    <property type="nucleotide sequence ID" value="NZ_BLXU01000009.1"/>
</dbReference>
<gene>
    <name evidence="7" type="ORF">ikelab_15930</name>
</gene>
<dbReference type="Gene3D" id="3.10.350.10">
    <property type="entry name" value="LysM domain"/>
    <property type="match status" value="2"/>
</dbReference>
<reference evidence="7 8" key="1">
    <citation type="submission" date="2020-06" db="EMBL/GenBank/DDBJ databases">
        <title>Draft genome sequence of Lactic acid bacteria from Okinawan-style tofu.</title>
        <authorList>
            <person name="Takara I."/>
            <person name="Ikematsu S."/>
        </authorList>
    </citation>
    <scope>NUCLEOTIDE SEQUENCE [LARGE SCALE GENOMIC DNA]</scope>
    <source>
        <strain evidence="8">lg38</strain>
    </source>
</reference>
<dbReference type="InterPro" id="IPR036779">
    <property type="entry name" value="LysM_dom_sf"/>
</dbReference>
<feature type="chain" id="PRO_5026735789" evidence="5">
    <location>
        <begin position="27"/>
        <end position="355"/>
    </location>
</feature>
<dbReference type="SMART" id="SM00641">
    <property type="entry name" value="Glyco_25"/>
    <property type="match status" value="1"/>
</dbReference>
<keyword evidence="5" id="KW-0732">Signal</keyword>